<organism evidence="1 2">
    <name type="scientific">Coniosporium uncinatum</name>
    <dbReference type="NCBI Taxonomy" id="93489"/>
    <lineage>
        <taxon>Eukaryota</taxon>
        <taxon>Fungi</taxon>
        <taxon>Dikarya</taxon>
        <taxon>Ascomycota</taxon>
        <taxon>Pezizomycotina</taxon>
        <taxon>Dothideomycetes</taxon>
        <taxon>Dothideomycetes incertae sedis</taxon>
        <taxon>Coniosporium</taxon>
    </lineage>
</organism>
<sequence length="149" mass="16396">MGERNSGLQDSEEKDIESGNYHDATRHAESEKHQDDGEISPIEHYDAAVSDTKPETPHNALTRIASRLSTAEIRDPGPPPDGGAVAWTQALMAHLVLFNTWGYVTSYGVFQSFYVDYLDHPPSDISWVGSVQIFLLFFIGTVSGRATDA</sequence>
<feature type="non-terminal residue" evidence="1">
    <location>
        <position position="149"/>
    </location>
</feature>
<protein>
    <submittedName>
        <fullName evidence="1">Uncharacterized protein</fullName>
    </submittedName>
</protein>
<keyword evidence="2" id="KW-1185">Reference proteome</keyword>
<dbReference type="Proteomes" id="UP001186974">
    <property type="component" value="Unassembled WGS sequence"/>
</dbReference>
<gene>
    <name evidence="1" type="ORF">LTS18_009454</name>
</gene>
<dbReference type="EMBL" id="JAWDJW010008892">
    <property type="protein sequence ID" value="KAK3060051.1"/>
    <property type="molecule type" value="Genomic_DNA"/>
</dbReference>
<evidence type="ECO:0000313" key="1">
    <source>
        <dbReference type="EMBL" id="KAK3060051.1"/>
    </source>
</evidence>
<reference evidence="1" key="1">
    <citation type="submission" date="2024-09" db="EMBL/GenBank/DDBJ databases">
        <title>Black Yeasts Isolated from many extreme environments.</title>
        <authorList>
            <person name="Coleine C."/>
            <person name="Stajich J.E."/>
            <person name="Selbmann L."/>
        </authorList>
    </citation>
    <scope>NUCLEOTIDE SEQUENCE</scope>
    <source>
        <strain evidence="1">CCFEE 5737</strain>
    </source>
</reference>
<accession>A0ACC3D0L2</accession>
<name>A0ACC3D0L2_9PEZI</name>
<proteinExistence type="predicted"/>
<evidence type="ECO:0000313" key="2">
    <source>
        <dbReference type="Proteomes" id="UP001186974"/>
    </source>
</evidence>
<comment type="caution">
    <text evidence="1">The sequence shown here is derived from an EMBL/GenBank/DDBJ whole genome shotgun (WGS) entry which is preliminary data.</text>
</comment>